<dbReference type="Proteomes" id="UP000664844">
    <property type="component" value="Unassembled WGS sequence"/>
</dbReference>
<feature type="domain" description="HTH cro/C1-type" evidence="1">
    <location>
        <begin position="13"/>
        <end position="67"/>
    </location>
</feature>
<dbReference type="CDD" id="cd00093">
    <property type="entry name" value="HTH_XRE"/>
    <property type="match status" value="1"/>
</dbReference>
<dbReference type="Gene3D" id="1.10.260.40">
    <property type="entry name" value="lambda repressor-like DNA-binding domains"/>
    <property type="match status" value="1"/>
</dbReference>
<organism evidence="2 3">
    <name type="scientific">Phormidium pseudopriestleyi FRX01</name>
    <dbReference type="NCBI Taxonomy" id="1759528"/>
    <lineage>
        <taxon>Bacteria</taxon>
        <taxon>Bacillati</taxon>
        <taxon>Cyanobacteriota</taxon>
        <taxon>Cyanophyceae</taxon>
        <taxon>Oscillatoriophycideae</taxon>
        <taxon>Oscillatoriales</taxon>
        <taxon>Oscillatoriaceae</taxon>
        <taxon>Phormidium</taxon>
    </lineage>
</organism>
<gene>
    <name evidence="2" type="ORF">J0895_06010</name>
</gene>
<comment type="caution">
    <text evidence="2">The sequence shown here is derived from an EMBL/GenBank/DDBJ whole genome shotgun (WGS) entry which is preliminary data.</text>
</comment>
<evidence type="ECO:0000259" key="1">
    <source>
        <dbReference type="PROSITE" id="PS50943"/>
    </source>
</evidence>
<name>A0ABS3FNI2_9CYAN</name>
<dbReference type="SMART" id="SM00530">
    <property type="entry name" value="HTH_XRE"/>
    <property type="match status" value="1"/>
</dbReference>
<reference evidence="2 3" key="1">
    <citation type="submission" date="2021-03" db="EMBL/GenBank/DDBJ databases">
        <title>Metabolic Capacity of the Antarctic Cyanobacterium Phormidium pseudopriestleyi that Sustains Oxygenic Photosynthesis in the Presence of Hydrogen Sulfide.</title>
        <authorList>
            <person name="Lumian J.E."/>
            <person name="Jungblut A.D."/>
            <person name="Dillon M.L."/>
            <person name="Hawes I."/>
            <person name="Doran P.T."/>
            <person name="Mackey T.J."/>
            <person name="Dick G.J."/>
            <person name="Grettenberger C.L."/>
            <person name="Sumner D.Y."/>
        </authorList>
    </citation>
    <scope>NUCLEOTIDE SEQUENCE [LARGE SCALE GENOMIC DNA]</scope>
    <source>
        <strain evidence="2 3">FRX01</strain>
    </source>
</reference>
<evidence type="ECO:0000313" key="3">
    <source>
        <dbReference type="Proteomes" id="UP000664844"/>
    </source>
</evidence>
<proteinExistence type="predicted"/>
<keyword evidence="3" id="KW-1185">Reference proteome</keyword>
<protein>
    <submittedName>
        <fullName evidence="2">Helix-turn-helix transcriptional regulator</fullName>
    </submittedName>
</protein>
<accession>A0ABS3FNI2</accession>
<evidence type="ECO:0000313" key="2">
    <source>
        <dbReference type="EMBL" id="MBO0348661.1"/>
    </source>
</evidence>
<dbReference type="Pfam" id="PF01381">
    <property type="entry name" value="HTH_3"/>
    <property type="match status" value="1"/>
</dbReference>
<dbReference type="RefSeq" id="WP_207087207.1">
    <property type="nucleotide sequence ID" value="NZ_JAFLQW010000164.1"/>
</dbReference>
<dbReference type="SUPFAM" id="SSF47413">
    <property type="entry name" value="lambda repressor-like DNA-binding domains"/>
    <property type="match status" value="1"/>
</dbReference>
<dbReference type="InterPro" id="IPR001387">
    <property type="entry name" value="Cro/C1-type_HTH"/>
</dbReference>
<dbReference type="PROSITE" id="PS50943">
    <property type="entry name" value="HTH_CROC1"/>
    <property type="match status" value="1"/>
</dbReference>
<dbReference type="EMBL" id="JAFLQW010000164">
    <property type="protein sequence ID" value="MBO0348661.1"/>
    <property type="molecule type" value="Genomic_DNA"/>
</dbReference>
<dbReference type="InterPro" id="IPR010982">
    <property type="entry name" value="Lambda_DNA-bd_dom_sf"/>
</dbReference>
<sequence>MVHNNNTQPKSPLRIQRESIGLTQPELARQVGVSDRNIRDWENGASLPRLDRAAALARSLRVPLKQICKWMQIDVSGIPDDISPPKPE</sequence>